<dbReference type="GO" id="GO:0046872">
    <property type="term" value="F:metal ion binding"/>
    <property type="evidence" value="ECO:0007669"/>
    <property type="project" value="UniProtKB-KW"/>
</dbReference>
<feature type="transmembrane region" description="Helical" evidence="14">
    <location>
        <begin position="830"/>
        <end position="848"/>
    </location>
</feature>
<dbReference type="SFLD" id="SFLDS00003">
    <property type="entry name" value="Haloacid_Dehalogenase"/>
    <property type="match status" value="1"/>
</dbReference>
<keyword evidence="6" id="KW-0067">ATP-binding</keyword>
<protein>
    <submittedName>
        <fullName evidence="16">P-type ATPase, cytoplasmic domain N</fullName>
    </submittedName>
</protein>
<dbReference type="InterPro" id="IPR018303">
    <property type="entry name" value="ATPase_P-typ_P_site"/>
</dbReference>
<keyword evidence="7" id="KW-0460">Magnesium</keyword>
<dbReference type="GO" id="GO:0019829">
    <property type="term" value="F:ATPase-coupled monoatomic cation transmembrane transporter activity"/>
    <property type="evidence" value="ECO:0007669"/>
    <property type="project" value="TreeGrafter"/>
</dbReference>
<evidence type="ECO:0000256" key="1">
    <source>
        <dbReference type="ARBA" id="ARBA00004141"/>
    </source>
</evidence>
<feature type="transmembrane region" description="Helical" evidence="14">
    <location>
        <begin position="230"/>
        <end position="251"/>
    </location>
</feature>
<dbReference type="InterPro" id="IPR008250">
    <property type="entry name" value="ATPase_P-typ_transduc_dom_A_sf"/>
</dbReference>
<dbReference type="Proteomes" id="UP000054937">
    <property type="component" value="Unassembled WGS sequence"/>
</dbReference>
<reference evidence="16 17" key="1">
    <citation type="journal article" date="2015" name="Sci. Rep.">
        <title>Genome of the facultative scuticociliatosis pathogen Pseudocohnilembus persalinus provides insight into its virulence through horizontal gene transfer.</title>
        <authorList>
            <person name="Xiong J."/>
            <person name="Wang G."/>
            <person name="Cheng J."/>
            <person name="Tian M."/>
            <person name="Pan X."/>
            <person name="Warren A."/>
            <person name="Jiang C."/>
            <person name="Yuan D."/>
            <person name="Miao W."/>
        </authorList>
    </citation>
    <scope>NUCLEOTIDE SEQUENCE [LARGE SCALE GENOMIC DNA]</scope>
    <source>
        <strain evidence="16">36N120E</strain>
    </source>
</reference>
<dbReference type="Gene3D" id="2.70.150.10">
    <property type="entry name" value="Calcium-transporting ATPase, cytoplasmic transduction domain A"/>
    <property type="match status" value="1"/>
</dbReference>
<evidence type="ECO:0000256" key="8">
    <source>
        <dbReference type="ARBA" id="ARBA00022967"/>
    </source>
</evidence>
<evidence type="ECO:0000256" key="7">
    <source>
        <dbReference type="ARBA" id="ARBA00022842"/>
    </source>
</evidence>
<dbReference type="GO" id="GO:0016020">
    <property type="term" value="C:membrane"/>
    <property type="evidence" value="ECO:0007669"/>
    <property type="project" value="UniProtKB-SubCell"/>
</dbReference>
<keyword evidence="2" id="KW-0597">Phosphoprotein</keyword>
<dbReference type="PROSITE" id="PS00154">
    <property type="entry name" value="ATPASE_E1_E2"/>
    <property type="match status" value="1"/>
</dbReference>
<keyword evidence="10 14" id="KW-0472">Membrane</keyword>
<evidence type="ECO:0000256" key="13">
    <source>
        <dbReference type="SAM" id="Coils"/>
    </source>
</evidence>
<accession>A0A0V0Q9T1</accession>
<keyword evidence="8" id="KW-1278">Translocase</keyword>
<dbReference type="InterPro" id="IPR059000">
    <property type="entry name" value="ATPase_P-type_domA"/>
</dbReference>
<dbReference type="GO" id="GO:0005524">
    <property type="term" value="F:ATP binding"/>
    <property type="evidence" value="ECO:0007669"/>
    <property type="project" value="UniProtKB-KW"/>
</dbReference>
<keyword evidence="3 14" id="KW-0812">Transmembrane</keyword>
<evidence type="ECO:0000256" key="14">
    <source>
        <dbReference type="SAM" id="Phobius"/>
    </source>
</evidence>
<feature type="transmembrane region" description="Helical" evidence="14">
    <location>
        <begin position="189"/>
        <end position="210"/>
    </location>
</feature>
<dbReference type="Pfam" id="PF13246">
    <property type="entry name" value="Cation_ATPase"/>
    <property type="match status" value="1"/>
</dbReference>
<proteinExistence type="predicted"/>
<comment type="caution">
    <text evidence="16">The sequence shown here is derived from an EMBL/GenBank/DDBJ whole genome shotgun (WGS) entry which is preliminary data.</text>
</comment>
<dbReference type="InterPro" id="IPR036412">
    <property type="entry name" value="HAD-like_sf"/>
</dbReference>
<dbReference type="Gene3D" id="3.40.1110.10">
    <property type="entry name" value="Calcium-transporting ATPase, cytoplasmic domain N"/>
    <property type="match status" value="1"/>
</dbReference>
<dbReference type="SUPFAM" id="SSF81653">
    <property type="entry name" value="Calcium ATPase, transduction domain A"/>
    <property type="match status" value="1"/>
</dbReference>
<dbReference type="SUPFAM" id="SSF48452">
    <property type="entry name" value="TPR-like"/>
    <property type="match status" value="2"/>
</dbReference>
<dbReference type="SUPFAM" id="SSF81660">
    <property type="entry name" value="Metal cation-transporting ATPase, ATP-binding domain N"/>
    <property type="match status" value="1"/>
</dbReference>
<evidence type="ECO:0000256" key="9">
    <source>
        <dbReference type="ARBA" id="ARBA00022989"/>
    </source>
</evidence>
<feature type="repeat" description="TPR" evidence="12">
    <location>
        <begin position="1229"/>
        <end position="1262"/>
    </location>
</feature>
<keyword evidence="17" id="KW-1185">Reference proteome</keyword>
<dbReference type="InterPro" id="IPR044492">
    <property type="entry name" value="P_typ_ATPase_HD_dom"/>
</dbReference>
<gene>
    <name evidence="16" type="ORF">PPERSA_11586</name>
</gene>
<keyword evidence="9 14" id="KW-1133">Transmembrane helix</keyword>
<dbReference type="Pfam" id="PF00122">
    <property type="entry name" value="E1-E2_ATPase"/>
    <property type="match status" value="1"/>
</dbReference>
<feature type="transmembrane region" description="Helical" evidence="14">
    <location>
        <begin position="860"/>
        <end position="882"/>
    </location>
</feature>
<feature type="transmembrane region" description="Helical" evidence="14">
    <location>
        <begin position="785"/>
        <end position="802"/>
    </location>
</feature>
<dbReference type="GO" id="GO:0140358">
    <property type="term" value="F:P-type transmembrane transporter activity"/>
    <property type="evidence" value="ECO:0007669"/>
    <property type="project" value="InterPro"/>
</dbReference>
<feature type="transmembrane region" description="Helical" evidence="14">
    <location>
        <begin position="16"/>
        <end position="33"/>
    </location>
</feature>
<dbReference type="SUPFAM" id="SSF56784">
    <property type="entry name" value="HAD-like"/>
    <property type="match status" value="1"/>
</dbReference>
<dbReference type="PROSITE" id="PS50005">
    <property type="entry name" value="TPR"/>
    <property type="match status" value="1"/>
</dbReference>
<dbReference type="InterPro" id="IPR006544">
    <property type="entry name" value="P-type_TPase_V"/>
</dbReference>
<dbReference type="InterPro" id="IPR011990">
    <property type="entry name" value="TPR-like_helical_dom_sf"/>
</dbReference>
<keyword evidence="5" id="KW-0547">Nucleotide-binding</keyword>
<evidence type="ECO:0000256" key="3">
    <source>
        <dbReference type="ARBA" id="ARBA00022692"/>
    </source>
</evidence>
<dbReference type="PANTHER" id="PTHR45630">
    <property type="entry name" value="CATION-TRANSPORTING ATPASE-RELATED"/>
    <property type="match status" value="1"/>
</dbReference>
<evidence type="ECO:0000256" key="4">
    <source>
        <dbReference type="ARBA" id="ARBA00022723"/>
    </source>
</evidence>
<dbReference type="PANTHER" id="PTHR45630:SF8">
    <property type="entry name" value="CATION-TRANSPORTING ATPASE"/>
    <property type="match status" value="1"/>
</dbReference>
<dbReference type="Gene3D" id="1.25.40.10">
    <property type="entry name" value="Tetratricopeptide repeat domain"/>
    <property type="match status" value="2"/>
</dbReference>
<keyword evidence="12" id="KW-0802">TPR repeat</keyword>
<evidence type="ECO:0000256" key="6">
    <source>
        <dbReference type="ARBA" id="ARBA00022840"/>
    </source>
</evidence>
<dbReference type="SFLD" id="SFLDF00027">
    <property type="entry name" value="p-type_atpase"/>
    <property type="match status" value="1"/>
</dbReference>
<dbReference type="Pfam" id="PF13424">
    <property type="entry name" value="TPR_12"/>
    <property type="match status" value="1"/>
</dbReference>
<keyword evidence="4" id="KW-0479">Metal-binding</keyword>
<evidence type="ECO:0000256" key="10">
    <source>
        <dbReference type="ARBA" id="ARBA00023136"/>
    </source>
</evidence>
<dbReference type="PRINTS" id="PR00119">
    <property type="entry name" value="CATATPASE"/>
</dbReference>
<evidence type="ECO:0000256" key="5">
    <source>
        <dbReference type="ARBA" id="ARBA00022741"/>
    </source>
</evidence>
<dbReference type="OrthoDB" id="289856at2759"/>
<evidence type="ECO:0000313" key="16">
    <source>
        <dbReference type="EMBL" id="KRW98985.1"/>
    </source>
</evidence>
<dbReference type="Gene3D" id="3.40.50.1000">
    <property type="entry name" value="HAD superfamily/HAD-like"/>
    <property type="match status" value="1"/>
</dbReference>
<comment type="subcellular location">
    <subcellularLocation>
        <location evidence="1">Membrane</location>
        <topology evidence="1">Multi-pass membrane protein</topology>
    </subcellularLocation>
</comment>
<feature type="coiled-coil region" evidence="13">
    <location>
        <begin position="300"/>
        <end position="327"/>
    </location>
</feature>
<feature type="domain" description="P-type ATPase A" evidence="15">
    <location>
        <begin position="59"/>
        <end position="170"/>
    </location>
</feature>
<dbReference type="SFLD" id="SFLDG00002">
    <property type="entry name" value="C1.7:_P-type_atpase_like"/>
    <property type="match status" value="1"/>
</dbReference>
<organism evidence="16 17">
    <name type="scientific">Pseudocohnilembus persalinus</name>
    <name type="common">Ciliate</name>
    <dbReference type="NCBI Taxonomy" id="266149"/>
    <lineage>
        <taxon>Eukaryota</taxon>
        <taxon>Sar</taxon>
        <taxon>Alveolata</taxon>
        <taxon>Ciliophora</taxon>
        <taxon>Intramacronucleata</taxon>
        <taxon>Oligohymenophorea</taxon>
        <taxon>Scuticociliatia</taxon>
        <taxon>Philasterida</taxon>
        <taxon>Pseudocohnilembidae</taxon>
        <taxon>Pseudocohnilembus</taxon>
    </lineage>
</organism>
<dbReference type="InterPro" id="IPR019734">
    <property type="entry name" value="TPR_rpt"/>
</dbReference>
<dbReference type="SMART" id="SM00028">
    <property type="entry name" value="TPR"/>
    <property type="match status" value="4"/>
</dbReference>
<evidence type="ECO:0000259" key="15">
    <source>
        <dbReference type="Pfam" id="PF00122"/>
    </source>
</evidence>
<evidence type="ECO:0000256" key="11">
    <source>
        <dbReference type="ARBA" id="ARBA00049360"/>
    </source>
</evidence>
<dbReference type="EMBL" id="LDAU01000223">
    <property type="protein sequence ID" value="KRW98985.1"/>
    <property type="molecule type" value="Genomic_DNA"/>
</dbReference>
<keyword evidence="13" id="KW-0175">Coiled coil</keyword>
<dbReference type="InterPro" id="IPR023299">
    <property type="entry name" value="ATPase_P-typ_cyto_dom_N"/>
</dbReference>
<evidence type="ECO:0000256" key="2">
    <source>
        <dbReference type="ARBA" id="ARBA00022553"/>
    </source>
</evidence>
<evidence type="ECO:0000256" key="12">
    <source>
        <dbReference type="PROSITE-ProRule" id="PRU00339"/>
    </source>
</evidence>
<dbReference type="InParanoid" id="A0A0V0Q9T1"/>
<dbReference type="InterPro" id="IPR023214">
    <property type="entry name" value="HAD_sf"/>
</dbReference>
<sequence length="1434" mass="168585">MVESQFMWRSTPHHQIGAMLVASIATYIFTYISEKKILQKSKKVIKVKRFFLDEQNQIQQETVDSDQLVPNDIIEIEPGTVLTCDLVIIQGEAFVNEANITGESDPVPKVQLQNTEKPLNFEQDSASIIYEGTSIITCQKNKSQKKYQQQKVLGNVIRTAFSTKKGQVIRCTLFPVAKLQEFQRSFIKFTLFLMALGLFAQFFMLFFWFQNQKIPQKFPFIKLGETIITFGAPSASILFVFSQVAALIRLLNKNIQGNNPNAIYACGTVQTVCFDKTGTITENFVALNDVWSCQNQFLNLKNNNQQNQQIQKQTDVAQSQNKDQKNQIQMNFEQSQNQDQKNQEEKYLQDIEINSEFKNQLKKKWDYNQQIQALFACCHQIQQVVENGINQIQGDQTDIQMFKYSQYKFQEQCNITTNMIKQIFHNKLNFPIILENKCNSGEKIRDNSQTNIQQFDSIIKIQNQFDSQQYFQILKRFEFKSIFASMSVLVQNQNQEQFIFCKGSPEKLKQISLKSSIPQDFDHILNRLSLKGYRIIGLGYKKIDNQFKNQQQIENYEREHAETDLEFLGFLILENQLKPDSKQQFDRLKQSNLNLKILSGDNSLTVIHTASQVEILNKKQKIFEINFDQEQNLFQIKEILQEQIINHQFNNLEQQQEQQLLQQQKQQQQQQYIQIAINGSFLQYYQNYTNKTKNQDQIHSQQTYKQVQNIFNNLIKKTTVYSRCTPDLKQLVIQILKKQGEKVAMIGDGANDCLAINEATVGISFASAEAALSSPFCTNENSIKCVELISLILILGFLFNLQKQDFFNEKNYLEEKNELNKGGYINTQQFYIVSLLLSLKLLYLFVAFPVKKPIYRQYPLFFCQIVFLTWVILIFFLDYNFFSKFYLVKIPQSYRVKIFAWTLVTGLPQNSIFSYFNNKKLENQIIELDEQIIKNQYEGPQKLIEMVDQIIKLRKQYFQTDKYENYQRDLLQKASLTLELKNEKQAEKIYQQIIDETPEEKDTDIYMKSEALIGITRTNEDKYTYDRQLEIVEKTKKLLGKTELGPKSEYMAMCYNFESETYIRMGQYQQALDGLEQCSKIYDYLIESSQTDDEKKDFMTRQSFIYEQLGNFHCDVRNFEIGLDFLHKAKDRWDQLDPECNNQFHIRLISNIGIAYSTQGDMKQGVPYLNYAKEKLQPVTQENVEMYIFTCQHIARLQLNLGQIEESRKITDVSWEYCQKFKISPDMKLQILEHFANLYMHQDKYEEAVKYLEKGYEIVEKHKYQKVPITLRLYFLEGIAQLKFKNYQKAKECGEKVKALAEEIFGYEDEQVADGLSLIGQALYMGNKDNNQQVKIQGINYIKECIRIIEDNPSRLRDLEKYLVDLSEIYQMENQYRDAIIQAEKLRRARFRIIEQNYLNPSDIKTLKEEVDISIDQYIEFLNKKQKEFQEKGK</sequence>
<evidence type="ECO:0000313" key="17">
    <source>
        <dbReference type="Proteomes" id="UP000054937"/>
    </source>
</evidence>
<comment type="catalytic activity">
    <reaction evidence="11">
        <text>ATP + H2O = ADP + phosphate + H(+)</text>
        <dbReference type="Rhea" id="RHEA:13065"/>
        <dbReference type="ChEBI" id="CHEBI:15377"/>
        <dbReference type="ChEBI" id="CHEBI:15378"/>
        <dbReference type="ChEBI" id="CHEBI:30616"/>
        <dbReference type="ChEBI" id="CHEBI:43474"/>
        <dbReference type="ChEBI" id="CHEBI:456216"/>
    </reaction>
</comment>
<name>A0A0V0Q9T1_PSEPJ</name>